<feature type="region of interest" description="Disordered" evidence="1">
    <location>
        <begin position="68"/>
        <end position="92"/>
    </location>
</feature>
<evidence type="ECO:0000313" key="2">
    <source>
        <dbReference type="EMBL" id="KAJ1105906.1"/>
    </source>
</evidence>
<name>A0AAV7MQ69_PLEWA</name>
<sequence length="233" mass="24208">MYLSAVLPRAAKNTPGHLGERRAWPIQEKGGRAPVGPSGWCVLPAHTSAASGGLACPSWATRGTAAVTFGPWSPGQRPPKTGGAVLTSGRPTSRTGRLGVACSIVYCTLLPHLGPGRGVLPGGVVKRSLSESELLAGTSRHQPIGDPDATESQDERVCLGHGPGRGVEAPAGVPHLKPLARPMCVTTTRGRPYLTAPVSGGRRVGLDCTEHSREGPCSLNIITNTADLWHLHP</sequence>
<protein>
    <submittedName>
        <fullName evidence="2">Uncharacterized protein</fullName>
    </submittedName>
</protein>
<proteinExistence type="predicted"/>
<gene>
    <name evidence="2" type="ORF">NDU88_003309</name>
</gene>
<evidence type="ECO:0000256" key="1">
    <source>
        <dbReference type="SAM" id="MobiDB-lite"/>
    </source>
</evidence>
<dbReference type="Proteomes" id="UP001066276">
    <property type="component" value="Chromosome 9"/>
</dbReference>
<reference evidence="2" key="1">
    <citation type="journal article" date="2022" name="bioRxiv">
        <title>Sequencing and chromosome-scale assembly of the giantPleurodeles waltlgenome.</title>
        <authorList>
            <person name="Brown T."/>
            <person name="Elewa A."/>
            <person name="Iarovenko S."/>
            <person name="Subramanian E."/>
            <person name="Araus A.J."/>
            <person name="Petzold A."/>
            <person name="Susuki M."/>
            <person name="Suzuki K.-i.T."/>
            <person name="Hayashi T."/>
            <person name="Toyoda A."/>
            <person name="Oliveira C."/>
            <person name="Osipova E."/>
            <person name="Leigh N.D."/>
            <person name="Simon A."/>
            <person name="Yun M.H."/>
        </authorList>
    </citation>
    <scope>NUCLEOTIDE SEQUENCE</scope>
    <source>
        <strain evidence="2">20211129_DDA</strain>
        <tissue evidence="2">Liver</tissue>
    </source>
</reference>
<accession>A0AAV7MQ69</accession>
<dbReference type="AlphaFoldDB" id="A0AAV7MQ69"/>
<keyword evidence="3" id="KW-1185">Reference proteome</keyword>
<comment type="caution">
    <text evidence="2">The sequence shown here is derived from an EMBL/GenBank/DDBJ whole genome shotgun (WGS) entry which is preliminary data.</text>
</comment>
<dbReference type="EMBL" id="JANPWB010000013">
    <property type="protein sequence ID" value="KAJ1105906.1"/>
    <property type="molecule type" value="Genomic_DNA"/>
</dbReference>
<organism evidence="2 3">
    <name type="scientific">Pleurodeles waltl</name>
    <name type="common">Iberian ribbed newt</name>
    <dbReference type="NCBI Taxonomy" id="8319"/>
    <lineage>
        <taxon>Eukaryota</taxon>
        <taxon>Metazoa</taxon>
        <taxon>Chordata</taxon>
        <taxon>Craniata</taxon>
        <taxon>Vertebrata</taxon>
        <taxon>Euteleostomi</taxon>
        <taxon>Amphibia</taxon>
        <taxon>Batrachia</taxon>
        <taxon>Caudata</taxon>
        <taxon>Salamandroidea</taxon>
        <taxon>Salamandridae</taxon>
        <taxon>Pleurodelinae</taxon>
        <taxon>Pleurodeles</taxon>
    </lineage>
</organism>
<feature type="region of interest" description="Disordered" evidence="1">
    <location>
        <begin position="134"/>
        <end position="154"/>
    </location>
</feature>
<evidence type="ECO:0000313" key="3">
    <source>
        <dbReference type="Proteomes" id="UP001066276"/>
    </source>
</evidence>